<reference evidence="2" key="1">
    <citation type="submission" date="2021-04" db="EMBL/GenBank/DDBJ databases">
        <title>Pseudaminobacter soli sp. nov., isolated from paddy soil contaminated by heavy metals.</title>
        <authorList>
            <person name="Zhang K."/>
        </authorList>
    </citation>
    <scope>NUCLEOTIDE SEQUENCE</scope>
    <source>
        <strain evidence="2">19-2017</strain>
    </source>
</reference>
<accession>A0A942DVE4</accession>
<keyword evidence="1" id="KW-0812">Transmembrane</keyword>
<dbReference type="Proteomes" id="UP000680348">
    <property type="component" value="Unassembled WGS sequence"/>
</dbReference>
<sequence>MPIRLKKLIGTVLLIALVVLYALVASAVAVARLGDAGALAQLAFFIFSGLLWILPAMAIIKWMMVPRRD</sequence>
<feature type="transmembrane region" description="Helical" evidence="1">
    <location>
        <begin position="12"/>
        <end position="33"/>
    </location>
</feature>
<organism evidence="2 3">
    <name type="scientific">Pseudaminobacter soli</name>
    <name type="common">ex Zhang et al. 2022</name>
    <dbReference type="NCBI Taxonomy" id="2831468"/>
    <lineage>
        <taxon>Bacteria</taxon>
        <taxon>Pseudomonadati</taxon>
        <taxon>Pseudomonadota</taxon>
        <taxon>Alphaproteobacteria</taxon>
        <taxon>Hyphomicrobiales</taxon>
        <taxon>Phyllobacteriaceae</taxon>
        <taxon>Pseudaminobacter</taxon>
    </lineage>
</organism>
<evidence type="ECO:0000313" key="3">
    <source>
        <dbReference type="Proteomes" id="UP000680348"/>
    </source>
</evidence>
<gene>
    <name evidence="2" type="ORF">KEU06_02920</name>
</gene>
<dbReference type="Pfam" id="PF11003">
    <property type="entry name" value="DUF2842"/>
    <property type="match status" value="1"/>
</dbReference>
<keyword evidence="1" id="KW-1133">Transmembrane helix</keyword>
<feature type="transmembrane region" description="Helical" evidence="1">
    <location>
        <begin position="39"/>
        <end position="60"/>
    </location>
</feature>
<dbReference type="InterPro" id="IPR021265">
    <property type="entry name" value="DUF2842"/>
</dbReference>
<keyword evidence="3" id="KW-1185">Reference proteome</keyword>
<protein>
    <submittedName>
        <fullName evidence="2">DUF2842 domain-containing protein</fullName>
    </submittedName>
</protein>
<keyword evidence="1" id="KW-0472">Membrane</keyword>
<dbReference type="EMBL" id="JAGWCR010000001">
    <property type="protein sequence ID" value="MBS3647579.1"/>
    <property type="molecule type" value="Genomic_DNA"/>
</dbReference>
<dbReference type="AlphaFoldDB" id="A0A942DVE4"/>
<evidence type="ECO:0000256" key="1">
    <source>
        <dbReference type="SAM" id="Phobius"/>
    </source>
</evidence>
<name>A0A942DVE4_9HYPH</name>
<dbReference type="RefSeq" id="WP_188253096.1">
    <property type="nucleotide sequence ID" value="NZ_JABVCF010000001.1"/>
</dbReference>
<evidence type="ECO:0000313" key="2">
    <source>
        <dbReference type="EMBL" id="MBS3647579.1"/>
    </source>
</evidence>
<proteinExistence type="predicted"/>
<comment type="caution">
    <text evidence="2">The sequence shown here is derived from an EMBL/GenBank/DDBJ whole genome shotgun (WGS) entry which is preliminary data.</text>
</comment>